<gene>
    <name evidence="1" type="primary">nte1_4</name>
    <name evidence="1" type="ORF">g.28688</name>
</gene>
<reference evidence="1" key="1">
    <citation type="submission" date="2015-07" db="EMBL/GenBank/DDBJ databases">
        <title>Transcriptome Assembly of Anthurium amnicola.</title>
        <authorList>
            <person name="Suzuki J."/>
        </authorList>
    </citation>
    <scope>NUCLEOTIDE SEQUENCE</scope>
</reference>
<sequence>MQPARATHRRLEVLKLARGRSNVDFRIRYLDCSFHSLSCSMPEVHSSSSQTSGDPWKYSHSSPSHSNCLEPPCESTNLDSCRVMDQQTLATPSCIFVSLGDCWNVRCPKGTAEDFSVSSPVNMYKSRVMGGKLVLDLAQRCSKRR</sequence>
<evidence type="ECO:0000313" key="1">
    <source>
        <dbReference type="EMBL" id="JAT64218.1"/>
    </source>
</evidence>
<accession>A0A1D1ZBC7</accession>
<dbReference type="EMBL" id="GDJX01003718">
    <property type="protein sequence ID" value="JAT64218.1"/>
    <property type="molecule type" value="Transcribed_RNA"/>
</dbReference>
<dbReference type="AlphaFoldDB" id="A0A1D1ZBC7"/>
<name>A0A1D1ZBC7_9ARAE</name>
<organism evidence="1">
    <name type="scientific">Anthurium amnicola</name>
    <dbReference type="NCBI Taxonomy" id="1678845"/>
    <lineage>
        <taxon>Eukaryota</taxon>
        <taxon>Viridiplantae</taxon>
        <taxon>Streptophyta</taxon>
        <taxon>Embryophyta</taxon>
        <taxon>Tracheophyta</taxon>
        <taxon>Spermatophyta</taxon>
        <taxon>Magnoliopsida</taxon>
        <taxon>Liliopsida</taxon>
        <taxon>Araceae</taxon>
        <taxon>Pothoideae</taxon>
        <taxon>Potheae</taxon>
        <taxon>Anthurium</taxon>
    </lineage>
</organism>
<protein>
    <submittedName>
        <fullName evidence="1">Lysophospholipase nte1</fullName>
    </submittedName>
</protein>
<proteinExistence type="predicted"/>